<organism evidence="2 3">
    <name type="scientific">Syntrophothermus lipocalidus (strain DSM 12680 / TGB-C1)</name>
    <dbReference type="NCBI Taxonomy" id="643648"/>
    <lineage>
        <taxon>Bacteria</taxon>
        <taxon>Bacillati</taxon>
        <taxon>Bacillota</taxon>
        <taxon>Clostridia</taxon>
        <taxon>Eubacteriales</taxon>
        <taxon>Syntrophomonadaceae</taxon>
        <taxon>Syntrophothermus</taxon>
    </lineage>
</organism>
<dbReference type="InterPro" id="IPR013321">
    <property type="entry name" value="Arc_rbn_hlx_hlx"/>
</dbReference>
<evidence type="ECO:0000313" key="3">
    <source>
        <dbReference type="Proteomes" id="UP000000378"/>
    </source>
</evidence>
<dbReference type="EMBL" id="CP002048">
    <property type="protein sequence ID" value="ADI02538.1"/>
    <property type="molecule type" value="Genomic_DNA"/>
</dbReference>
<dbReference type="eggNOG" id="COG0864">
    <property type="taxonomic scope" value="Bacteria"/>
</dbReference>
<dbReference type="SUPFAM" id="SSF47598">
    <property type="entry name" value="Ribbon-helix-helix"/>
    <property type="match status" value="1"/>
</dbReference>
<dbReference type="InterPro" id="IPR002145">
    <property type="entry name" value="CopG"/>
</dbReference>
<reference evidence="3" key="1">
    <citation type="journal article" date="2010" name="Stand. Genomic Sci.">
        <title>Complete genome sequence of Syntrophothermus lipocalidus type strain (TGB-C1T).</title>
        <authorList>
            <consortium name="US DOE Joint Genome Institute (JGI-PGF)"/>
            <person name="Djao O."/>
            <person name="Zhang X."/>
            <person name="Lucas S."/>
            <person name="Lapidus A."/>
            <person name="Glavina Del Rio T."/>
            <person name="Nolan M."/>
            <person name="Tice H."/>
            <person name="Cheng J."/>
            <person name="Han C."/>
            <person name="Tapia R."/>
            <person name="Goodwin L."/>
            <person name="Pitluck S."/>
            <person name="Liolios K."/>
            <person name="Ivanova N."/>
            <person name="Mavromatis K."/>
            <person name="Mikhailova N."/>
            <person name="Ovchinnikova G."/>
            <person name="Pati A."/>
            <person name="Brambilla E."/>
            <person name="Chen A."/>
            <person name="Palaniappan K."/>
            <person name="Land M."/>
            <person name="Hauser L."/>
            <person name="Chang Y."/>
            <person name="Jeffries C."/>
            <person name="Rohde M."/>
            <person name="Sikorski J."/>
            <person name="Spring S."/>
            <person name="Goker M."/>
            <person name="Detter J."/>
            <person name="Woyke T."/>
            <person name="Bristow J."/>
            <person name="Eisen J."/>
            <person name="Markowitz V."/>
            <person name="Hugenholtz P."/>
            <person name="Kyrpides N."/>
            <person name="Klenk H."/>
        </authorList>
    </citation>
    <scope>NUCLEOTIDE SEQUENCE [LARGE SCALE GENOMIC DNA]</scope>
    <source>
        <strain evidence="3">DSM 12680 / TGB-C1</strain>
    </source>
</reference>
<name>D7CPA3_SYNLT</name>
<sequence>MSASRRIMITVPENLLLELEDIYVAESKNRSEIIREALRMYLGERRKRLINEQMKKGYMEMADINLTLACECSSADYEALIQCLERLITE</sequence>
<evidence type="ECO:0000313" key="2">
    <source>
        <dbReference type="EMBL" id="ADI02538.1"/>
    </source>
</evidence>
<dbReference type="KEGG" id="slp:Slip_1783"/>
<accession>D7CPA3</accession>
<gene>
    <name evidence="2" type="ordered locus">Slip_1783</name>
</gene>
<proteinExistence type="predicted"/>
<dbReference type="STRING" id="643648.Slip_1783"/>
<dbReference type="HOGENOM" id="CLU_172321_0_1_9"/>
<dbReference type="GO" id="GO:0006355">
    <property type="term" value="P:regulation of DNA-templated transcription"/>
    <property type="evidence" value="ECO:0007669"/>
    <property type="project" value="InterPro"/>
</dbReference>
<dbReference type="Gene3D" id="1.10.1220.10">
    <property type="entry name" value="Met repressor-like"/>
    <property type="match status" value="1"/>
</dbReference>
<dbReference type="Proteomes" id="UP000000378">
    <property type="component" value="Chromosome"/>
</dbReference>
<dbReference type="RefSeq" id="WP_013175940.1">
    <property type="nucleotide sequence ID" value="NC_014220.1"/>
</dbReference>
<feature type="domain" description="Ribbon-helix-helix protein CopG" evidence="1">
    <location>
        <begin position="5"/>
        <end position="44"/>
    </location>
</feature>
<dbReference type="AlphaFoldDB" id="D7CPA3"/>
<reference evidence="2 3" key="2">
    <citation type="journal article" date="2010" name="Stand. Genomic Sci.">
        <title>Complete genome sequence of Syntrophothermus lipocalidus type strain (TGB-C1).</title>
        <authorList>
            <person name="Djao O.D."/>
            <person name="Zhang X."/>
            <person name="Lucas S."/>
            <person name="Lapidus A."/>
            <person name="Del Rio T.G."/>
            <person name="Nolan M."/>
            <person name="Tice H."/>
            <person name="Cheng J.F."/>
            <person name="Han C."/>
            <person name="Tapia R."/>
            <person name="Goodwin L."/>
            <person name="Pitluck S."/>
            <person name="Liolios K."/>
            <person name="Ivanova N."/>
            <person name="Mavromatis K."/>
            <person name="Mikhailova N."/>
            <person name="Ovchinnikova G."/>
            <person name="Pati A."/>
            <person name="Brambilla E."/>
            <person name="Chen A."/>
            <person name="Palaniappan K."/>
            <person name="Land M."/>
            <person name="Hauser L."/>
            <person name="Chang Y.J."/>
            <person name="Jeffries C.D."/>
            <person name="Rohde M."/>
            <person name="Sikorski J."/>
            <person name="Spring S."/>
            <person name="Goker M."/>
            <person name="Detter J.C."/>
            <person name="Woyke T."/>
            <person name="Bristow J."/>
            <person name="Eisen J.A."/>
            <person name="Markowitz V."/>
            <person name="Hugenholtz P."/>
            <person name="Kyrpides N.C."/>
            <person name="Klenk H.P."/>
        </authorList>
    </citation>
    <scope>NUCLEOTIDE SEQUENCE [LARGE SCALE GENOMIC DNA]</scope>
    <source>
        <strain evidence="3">DSM 12680 / TGB-C1</strain>
    </source>
</reference>
<evidence type="ECO:0000259" key="1">
    <source>
        <dbReference type="Pfam" id="PF01402"/>
    </source>
</evidence>
<protein>
    <submittedName>
        <fullName evidence="2">Transcriptional regulator, CopG family</fullName>
    </submittedName>
</protein>
<dbReference type="InterPro" id="IPR010985">
    <property type="entry name" value="Ribbon_hlx_hlx"/>
</dbReference>
<dbReference type="Pfam" id="PF01402">
    <property type="entry name" value="RHH_1"/>
    <property type="match status" value="1"/>
</dbReference>
<keyword evidence="3" id="KW-1185">Reference proteome</keyword>
<dbReference type="CDD" id="cd22231">
    <property type="entry name" value="RHH_NikR_HicB-like"/>
    <property type="match status" value="1"/>
</dbReference>